<accession>A0ABY8H698</accession>
<reference evidence="2 3" key="1">
    <citation type="submission" date="2023-04" db="EMBL/GenBank/DDBJ databases">
        <title>Funneling lignin-derived compounds into biodiesel using alkali-halophilic Citricoccus sp. P2.</title>
        <authorList>
            <person name="Luo C.-B."/>
        </authorList>
    </citation>
    <scope>NUCLEOTIDE SEQUENCE [LARGE SCALE GENOMIC DNA]</scope>
    <source>
        <strain evidence="2 3">P2</strain>
    </source>
</reference>
<dbReference type="Gene3D" id="3.40.190.150">
    <property type="entry name" value="Bordetella uptake gene, domain 1"/>
    <property type="match status" value="1"/>
</dbReference>
<protein>
    <submittedName>
        <fullName evidence="2">Tripartite tricarboxylate transporter substrate binding protein</fullName>
    </submittedName>
</protein>
<keyword evidence="3" id="KW-1185">Reference proteome</keyword>
<dbReference type="PANTHER" id="PTHR42928:SF5">
    <property type="entry name" value="BLR1237 PROTEIN"/>
    <property type="match status" value="1"/>
</dbReference>
<gene>
    <name evidence="2" type="ORF">P8192_12540</name>
</gene>
<dbReference type="PIRSF" id="PIRSF017082">
    <property type="entry name" value="YflP"/>
    <property type="match status" value="1"/>
</dbReference>
<dbReference type="SUPFAM" id="SSF53850">
    <property type="entry name" value="Periplasmic binding protein-like II"/>
    <property type="match status" value="1"/>
</dbReference>
<dbReference type="InterPro" id="IPR005064">
    <property type="entry name" value="BUG"/>
</dbReference>
<dbReference type="EMBL" id="CP121252">
    <property type="protein sequence ID" value="WFP16203.1"/>
    <property type="molecule type" value="Genomic_DNA"/>
</dbReference>
<proteinExistence type="inferred from homology"/>
<organism evidence="2 3">
    <name type="scientific">Citricoccus muralis</name>
    <dbReference type="NCBI Taxonomy" id="169134"/>
    <lineage>
        <taxon>Bacteria</taxon>
        <taxon>Bacillati</taxon>
        <taxon>Actinomycetota</taxon>
        <taxon>Actinomycetes</taxon>
        <taxon>Micrococcales</taxon>
        <taxon>Micrococcaceae</taxon>
        <taxon>Citricoccus</taxon>
    </lineage>
</organism>
<dbReference type="InterPro" id="IPR042100">
    <property type="entry name" value="Bug_dom1"/>
</dbReference>
<name>A0ABY8H698_9MICC</name>
<dbReference type="Gene3D" id="3.40.190.10">
    <property type="entry name" value="Periplasmic binding protein-like II"/>
    <property type="match status" value="1"/>
</dbReference>
<evidence type="ECO:0000313" key="2">
    <source>
        <dbReference type="EMBL" id="WFP16203.1"/>
    </source>
</evidence>
<dbReference type="PANTHER" id="PTHR42928">
    <property type="entry name" value="TRICARBOXYLATE-BINDING PROTEIN"/>
    <property type="match status" value="1"/>
</dbReference>
<dbReference type="RefSeq" id="WP_278157356.1">
    <property type="nucleotide sequence ID" value="NZ_CP121252.1"/>
</dbReference>
<evidence type="ECO:0000313" key="3">
    <source>
        <dbReference type="Proteomes" id="UP001219037"/>
    </source>
</evidence>
<evidence type="ECO:0000256" key="1">
    <source>
        <dbReference type="ARBA" id="ARBA00006987"/>
    </source>
</evidence>
<comment type="similarity">
    <text evidence="1">Belongs to the UPF0065 (bug) family.</text>
</comment>
<dbReference type="Proteomes" id="UP001219037">
    <property type="component" value="Chromosome"/>
</dbReference>
<dbReference type="Pfam" id="PF03401">
    <property type="entry name" value="TctC"/>
    <property type="match status" value="1"/>
</dbReference>
<dbReference type="PROSITE" id="PS51257">
    <property type="entry name" value="PROKAR_LIPOPROTEIN"/>
    <property type="match status" value="1"/>
</dbReference>
<sequence>MKNSRLATVIAGISTLGLTLTACGNSDPESADSFPSEPIEVIVGFAAGGGTDLGARQLMPLVEDELGDGARLQVVNQPGAGGWVGWEAALSENPDGYTLTYLNTPNLQSGYLNPELGRDNTPDDFTLIANQVTDPGAISIRTNEDRFTDLESLIEYAQENELTTTSTGVGSDDHIAALQLNQELGTKFKIVHTEGASEGMASFLGGHIDVLINNVGEAFQAHDQGELKTVAVAADERSEFMPDVTTLEEAGFGPIYSSSSRGIGAPSDMPAEIHQKLVDAFQSAIESEEHKELMGEQGLAINYLGPDDYKQLMIEEDEKIRGLMDLLGWS</sequence>
<dbReference type="CDD" id="cd07012">
    <property type="entry name" value="PBP2_Bug_TTT"/>
    <property type="match status" value="1"/>
</dbReference>